<dbReference type="Proteomes" id="UP000281192">
    <property type="component" value="Chromosome"/>
</dbReference>
<dbReference type="InterPro" id="IPR042217">
    <property type="entry name" value="T4SS_VirB10/TrbI"/>
</dbReference>
<protein>
    <submittedName>
        <fullName evidence="9">Conjugal transfer protein TraI</fullName>
    </submittedName>
</protein>
<organism evidence="9 10">
    <name type="scientific">Caulobacter flavus</name>
    <dbReference type="NCBI Taxonomy" id="1679497"/>
    <lineage>
        <taxon>Bacteria</taxon>
        <taxon>Pseudomonadati</taxon>
        <taxon>Pseudomonadota</taxon>
        <taxon>Alphaproteobacteria</taxon>
        <taxon>Caulobacterales</taxon>
        <taxon>Caulobacteraceae</taxon>
        <taxon>Caulobacter</taxon>
    </lineage>
</organism>
<dbReference type="AlphaFoldDB" id="A0A2N5CL29"/>
<keyword evidence="4 7" id="KW-1133">Transmembrane helix</keyword>
<feature type="region of interest" description="Disordered" evidence="6">
    <location>
        <begin position="1"/>
        <end position="24"/>
    </location>
</feature>
<accession>A0A2N5CL29</accession>
<evidence type="ECO:0000256" key="7">
    <source>
        <dbReference type="SAM" id="Phobius"/>
    </source>
</evidence>
<dbReference type="KEGG" id="cfh:C1707_19450"/>
<evidence type="ECO:0000313" key="10">
    <source>
        <dbReference type="Proteomes" id="UP000234483"/>
    </source>
</evidence>
<comment type="subcellular location">
    <subcellularLocation>
        <location evidence="1">Membrane</location>
        <topology evidence="1">Single-pass membrane protein</topology>
    </subcellularLocation>
</comment>
<dbReference type="Pfam" id="PF03743">
    <property type="entry name" value="TrbI"/>
    <property type="match status" value="1"/>
</dbReference>
<reference evidence="8 11" key="2">
    <citation type="submission" date="2018-01" db="EMBL/GenBank/DDBJ databases">
        <title>Complete genome sequence of Caulobacter flavus RHGG3.</title>
        <authorList>
            <person name="Yang E."/>
        </authorList>
    </citation>
    <scope>NUCLEOTIDE SEQUENCE [LARGE SCALE GENOMIC DNA]</scope>
    <source>
        <strain evidence="8 11">RHGG3</strain>
    </source>
</reference>
<evidence type="ECO:0000256" key="2">
    <source>
        <dbReference type="ARBA" id="ARBA00010265"/>
    </source>
</evidence>
<evidence type="ECO:0000256" key="4">
    <source>
        <dbReference type="ARBA" id="ARBA00022989"/>
    </source>
</evidence>
<proteinExistence type="inferred from homology"/>
<evidence type="ECO:0000313" key="11">
    <source>
        <dbReference type="Proteomes" id="UP000281192"/>
    </source>
</evidence>
<evidence type="ECO:0000256" key="6">
    <source>
        <dbReference type="SAM" id="MobiDB-lite"/>
    </source>
</evidence>
<feature type="compositionally biased region" description="Low complexity" evidence="6">
    <location>
        <begin position="117"/>
        <end position="138"/>
    </location>
</feature>
<feature type="region of interest" description="Disordered" evidence="6">
    <location>
        <begin position="113"/>
        <end position="138"/>
    </location>
</feature>
<keyword evidence="3 7" id="KW-0812">Transmembrane</keyword>
<comment type="similarity">
    <text evidence="2">Belongs to the TrbI/VirB10 family.</text>
</comment>
<dbReference type="InterPro" id="IPR005498">
    <property type="entry name" value="T4SS_VirB10/TraB/TrbI"/>
</dbReference>
<sequence length="387" mass="39434">MTPADTEETTPPAQDAFRLRGSPPPVVRLSRKGLAVLGGIGAAAVGAALTFALTPRLHVPAPQDPPPASDTRPPAEVVTAAPKDYAAAPRLGPPLPGDLGRPIVAAQARDGVPVPTPAAASTAHAPTQPSPAAQARQTALTSAILADVGRGSASPAATAARDQALDPTPEAMIASATLTATPAPAPAQASAKLTAMSSPYTLLAGSVIPAALITGLNSDLPGQAIAQVTADVHDTVTGRIRLIPAGARLIGAYDAQVTFGQRRIHVTWTRLVLPDGASIALTRQTASDPQGFAGLTDQVDSHWGAIARAAGLSTLLGVGAELGADDEGDIARALRRGMQDTINQAGQQIVRRQLDVRPTLTVRPGHPVRLILSEDLVLDPVAKESTP</sequence>
<dbReference type="EMBL" id="CP026100">
    <property type="protein sequence ID" value="AYV48260.1"/>
    <property type="molecule type" value="Genomic_DNA"/>
</dbReference>
<dbReference type="CDD" id="cd16429">
    <property type="entry name" value="VirB10"/>
    <property type="match status" value="1"/>
</dbReference>
<evidence type="ECO:0000256" key="1">
    <source>
        <dbReference type="ARBA" id="ARBA00004167"/>
    </source>
</evidence>
<evidence type="ECO:0000256" key="5">
    <source>
        <dbReference type="ARBA" id="ARBA00023136"/>
    </source>
</evidence>
<feature type="transmembrane region" description="Helical" evidence="7">
    <location>
        <begin position="34"/>
        <end position="53"/>
    </location>
</feature>
<dbReference type="RefSeq" id="WP_101715599.1">
    <property type="nucleotide sequence ID" value="NZ_CP026100.1"/>
</dbReference>
<dbReference type="Gene3D" id="2.40.128.260">
    <property type="entry name" value="Type IV secretion system, VirB10/TraB/TrbI"/>
    <property type="match status" value="1"/>
</dbReference>
<dbReference type="EMBL" id="PJRQ01000052">
    <property type="protein sequence ID" value="PLR06420.1"/>
    <property type="molecule type" value="Genomic_DNA"/>
</dbReference>
<keyword evidence="11" id="KW-1185">Reference proteome</keyword>
<dbReference type="OrthoDB" id="9807354at2"/>
<reference evidence="9 10" key="1">
    <citation type="submission" date="2017-12" db="EMBL/GenBank/DDBJ databases">
        <title>The genome sequence of Caulobacter flavus CGMCC1 15093.</title>
        <authorList>
            <person name="Gao J."/>
            <person name="Mao X."/>
            <person name="Sun J."/>
        </authorList>
    </citation>
    <scope>NUCLEOTIDE SEQUENCE [LARGE SCALE GENOMIC DNA]</scope>
    <source>
        <strain evidence="9 10">CGMCC1 15093</strain>
    </source>
</reference>
<gene>
    <name evidence="8" type="ORF">C1707_19450</name>
    <name evidence="9" type="ORF">CFHF_24820</name>
</gene>
<name>A0A2N5CL29_9CAUL</name>
<evidence type="ECO:0000313" key="8">
    <source>
        <dbReference type="EMBL" id="AYV48260.1"/>
    </source>
</evidence>
<evidence type="ECO:0000313" key="9">
    <source>
        <dbReference type="EMBL" id="PLR06420.1"/>
    </source>
</evidence>
<dbReference type="Proteomes" id="UP000234483">
    <property type="component" value="Unassembled WGS sequence"/>
</dbReference>
<dbReference type="GO" id="GO:0016020">
    <property type="term" value="C:membrane"/>
    <property type="evidence" value="ECO:0007669"/>
    <property type="project" value="UniProtKB-SubCell"/>
</dbReference>
<evidence type="ECO:0000256" key="3">
    <source>
        <dbReference type="ARBA" id="ARBA00022692"/>
    </source>
</evidence>
<keyword evidence="5 7" id="KW-0472">Membrane</keyword>